<dbReference type="SUPFAM" id="SSF49899">
    <property type="entry name" value="Concanavalin A-like lectins/glucanases"/>
    <property type="match status" value="3"/>
</dbReference>
<keyword evidence="8" id="KW-0325">Glycoprotein</keyword>
<dbReference type="InterPro" id="IPR007110">
    <property type="entry name" value="Ig-like_dom"/>
</dbReference>
<evidence type="ECO:0000256" key="6">
    <source>
        <dbReference type="ARBA" id="ARBA00023136"/>
    </source>
</evidence>
<feature type="compositionally biased region" description="Polar residues" evidence="11">
    <location>
        <begin position="1557"/>
        <end position="1570"/>
    </location>
</feature>
<comment type="subcellular location">
    <subcellularLocation>
        <location evidence="1">Cell membrane</location>
    </subcellularLocation>
</comment>
<dbReference type="InterPro" id="IPR013320">
    <property type="entry name" value="ConA-like_dom_sf"/>
</dbReference>
<feature type="disulfide bond" evidence="10">
    <location>
        <begin position="1476"/>
        <end position="1485"/>
    </location>
</feature>
<feature type="disulfide bond" evidence="10">
    <location>
        <begin position="1441"/>
        <end position="1450"/>
    </location>
</feature>
<keyword evidence="3 10" id="KW-0245">EGF-like domain</keyword>
<dbReference type="InterPro" id="IPR001881">
    <property type="entry name" value="EGF-like_Ca-bd_dom"/>
</dbReference>
<dbReference type="PROSITE" id="PS01186">
    <property type="entry name" value="EGF_2"/>
    <property type="match status" value="2"/>
</dbReference>
<comment type="caution">
    <text evidence="10">Lacks conserved residue(s) required for the propagation of feature annotation.</text>
</comment>
<dbReference type="SMART" id="SM00179">
    <property type="entry name" value="EGF_CA"/>
    <property type="match status" value="2"/>
</dbReference>
<evidence type="ECO:0000259" key="13">
    <source>
        <dbReference type="PROSITE" id="PS50026"/>
    </source>
</evidence>
<proteinExistence type="predicted"/>
<dbReference type="SMART" id="SM00409">
    <property type="entry name" value="IG"/>
    <property type="match status" value="10"/>
</dbReference>
<dbReference type="FunFam" id="2.10.25.10:FF:000185">
    <property type="entry name" value="basement membrane-specific heparan sulfate proteoglycan core protein-like"/>
    <property type="match status" value="1"/>
</dbReference>
<dbReference type="OrthoDB" id="10055367at2759"/>
<dbReference type="Pfam" id="PF00008">
    <property type="entry name" value="EGF"/>
    <property type="match status" value="1"/>
</dbReference>
<dbReference type="FunFam" id="2.60.40.10:FF:000666">
    <property type="entry name" value="basement membrane-specific heparan sulfate proteoglycan core protein-like"/>
    <property type="match status" value="1"/>
</dbReference>
<evidence type="ECO:0000256" key="8">
    <source>
        <dbReference type="ARBA" id="ARBA00023180"/>
    </source>
</evidence>
<dbReference type="CDD" id="cd00110">
    <property type="entry name" value="LamG"/>
    <property type="match status" value="3"/>
</dbReference>
<feature type="domain" description="Ig-like" evidence="14">
    <location>
        <begin position="662"/>
        <end position="745"/>
    </location>
</feature>
<feature type="domain" description="Ig-like" evidence="14">
    <location>
        <begin position="376"/>
        <end position="484"/>
    </location>
</feature>
<gene>
    <name evidence="15" type="ORF">GSTENG00023373001</name>
</gene>
<feature type="domain" description="Ig-like" evidence="14">
    <location>
        <begin position="61"/>
        <end position="146"/>
    </location>
</feature>
<dbReference type="PROSITE" id="PS50835">
    <property type="entry name" value="IG_LIKE"/>
    <property type="match status" value="9"/>
</dbReference>
<dbReference type="SMART" id="SM00282">
    <property type="entry name" value="LamG"/>
    <property type="match status" value="2"/>
</dbReference>
<dbReference type="InterPro" id="IPR013111">
    <property type="entry name" value="EGF_extracell"/>
</dbReference>
<dbReference type="Pfam" id="PF00054">
    <property type="entry name" value="Laminin_G_1"/>
    <property type="match status" value="3"/>
</dbReference>
<dbReference type="Gene3D" id="2.10.25.10">
    <property type="entry name" value="Laminin"/>
    <property type="match status" value="2"/>
</dbReference>
<feature type="non-terminal residue" evidence="15">
    <location>
        <position position="1"/>
    </location>
</feature>
<dbReference type="SMART" id="SM00181">
    <property type="entry name" value="EGF"/>
    <property type="match status" value="4"/>
</dbReference>
<feature type="domain" description="EGF-like" evidence="13">
    <location>
        <begin position="1128"/>
        <end position="1166"/>
    </location>
</feature>
<feature type="disulfide bond" evidence="10">
    <location>
        <begin position="1156"/>
        <end position="1165"/>
    </location>
</feature>
<dbReference type="InterPro" id="IPR003599">
    <property type="entry name" value="Ig_sub"/>
</dbReference>
<feature type="domain" description="Laminin G" evidence="12">
    <location>
        <begin position="927"/>
        <end position="1104"/>
    </location>
</feature>
<dbReference type="InterPro" id="IPR001791">
    <property type="entry name" value="Laminin_G"/>
</dbReference>
<reference evidence="15" key="2">
    <citation type="submission" date="2004-02" db="EMBL/GenBank/DDBJ databases">
        <authorList>
            <consortium name="Genoscope"/>
            <consortium name="Whitehead Institute Centre for Genome Research"/>
        </authorList>
    </citation>
    <scope>NUCLEOTIDE SEQUENCE</scope>
</reference>
<reference evidence="15" key="1">
    <citation type="journal article" date="2004" name="Nature">
        <title>Genome duplication in the teleost fish Tetraodon nigroviridis reveals the early vertebrate proto-karyotype.</title>
        <authorList>
            <person name="Jaillon O."/>
            <person name="Aury J.-M."/>
            <person name="Brunet F."/>
            <person name="Petit J.-L."/>
            <person name="Stange-Thomann N."/>
            <person name="Mauceli E."/>
            <person name="Bouneau L."/>
            <person name="Fischer C."/>
            <person name="Ozouf-Costaz C."/>
            <person name="Bernot A."/>
            <person name="Nicaud S."/>
            <person name="Jaffe D."/>
            <person name="Fisher S."/>
            <person name="Lutfalla G."/>
            <person name="Dossat C."/>
            <person name="Segurens B."/>
            <person name="Dasilva C."/>
            <person name="Salanoubat M."/>
            <person name="Levy M."/>
            <person name="Boudet N."/>
            <person name="Castellano S."/>
            <person name="Anthouard V."/>
            <person name="Jubin C."/>
            <person name="Castelli V."/>
            <person name="Katinka M."/>
            <person name="Vacherie B."/>
            <person name="Biemont C."/>
            <person name="Skalli Z."/>
            <person name="Cattolico L."/>
            <person name="Poulain J."/>
            <person name="De Berardinis V."/>
            <person name="Cruaud C."/>
            <person name="Duprat S."/>
            <person name="Brottier P."/>
            <person name="Coutanceau J.-P."/>
            <person name="Gouzy J."/>
            <person name="Parra G."/>
            <person name="Lardier G."/>
            <person name="Chapple C."/>
            <person name="McKernan K.J."/>
            <person name="McEwan P."/>
            <person name="Bosak S."/>
            <person name="Kellis M."/>
            <person name="Volff J.-N."/>
            <person name="Guigo R."/>
            <person name="Zody M.C."/>
            <person name="Mesirov J."/>
            <person name="Lindblad-Toh K."/>
            <person name="Birren B."/>
            <person name="Nusbaum C."/>
            <person name="Kahn D."/>
            <person name="Robinson-Rechavi M."/>
            <person name="Laudet V."/>
            <person name="Schachter V."/>
            <person name="Quetier F."/>
            <person name="Saurin W."/>
            <person name="Scarpelli C."/>
            <person name="Wincker P."/>
            <person name="Lander E.S."/>
            <person name="Weissenbach J."/>
            <person name="Roest Crollius H."/>
        </authorList>
    </citation>
    <scope>NUCLEOTIDE SEQUENCE [LARGE SCALE GENOMIC DNA]</scope>
</reference>
<keyword evidence="7 10" id="KW-1015">Disulfide bond</keyword>
<dbReference type="CDD" id="cd00054">
    <property type="entry name" value="EGF_CA"/>
    <property type="match status" value="3"/>
</dbReference>
<evidence type="ECO:0000256" key="4">
    <source>
        <dbReference type="ARBA" id="ARBA00022729"/>
    </source>
</evidence>
<keyword evidence="9" id="KW-0393">Immunoglobulin domain</keyword>
<dbReference type="InterPro" id="IPR036179">
    <property type="entry name" value="Ig-like_dom_sf"/>
</dbReference>
<evidence type="ECO:0000259" key="12">
    <source>
        <dbReference type="PROSITE" id="PS50025"/>
    </source>
</evidence>
<evidence type="ECO:0000313" key="15">
    <source>
        <dbReference type="EMBL" id="CAG03827.1"/>
    </source>
</evidence>
<dbReference type="KEGG" id="tng:GSTEN00023373G001"/>
<dbReference type="FunFam" id="2.60.40.10:FF:000709">
    <property type="entry name" value="basement membrane-specific heparan sulfate proteoglycan core protein"/>
    <property type="match status" value="1"/>
</dbReference>
<feature type="disulfide bond" evidence="10">
    <location>
        <begin position="1178"/>
        <end position="1195"/>
    </location>
</feature>
<feature type="domain" description="Ig-like" evidence="14">
    <location>
        <begin position="489"/>
        <end position="571"/>
    </location>
</feature>
<feature type="domain" description="EGF-like" evidence="13">
    <location>
        <begin position="1453"/>
        <end position="1486"/>
    </location>
</feature>
<keyword evidence="5" id="KW-0677">Repeat</keyword>
<evidence type="ECO:0000256" key="3">
    <source>
        <dbReference type="ARBA" id="ARBA00022536"/>
    </source>
</evidence>
<dbReference type="InterPro" id="IPR003598">
    <property type="entry name" value="Ig_sub2"/>
</dbReference>
<accession>Q4S6A5</accession>
<dbReference type="PROSITE" id="PS00022">
    <property type="entry name" value="EGF_1"/>
    <property type="match status" value="4"/>
</dbReference>
<dbReference type="PROSITE" id="PS50026">
    <property type="entry name" value="EGF_3"/>
    <property type="match status" value="4"/>
</dbReference>
<dbReference type="GO" id="GO:0005886">
    <property type="term" value="C:plasma membrane"/>
    <property type="evidence" value="ECO:0007669"/>
    <property type="project" value="UniProtKB-SubCell"/>
</dbReference>
<evidence type="ECO:0000256" key="7">
    <source>
        <dbReference type="ARBA" id="ARBA00023157"/>
    </source>
</evidence>
<keyword evidence="4" id="KW-0732">Signal</keyword>
<dbReference type="Pfam" id="PF07679">
    <property type="entry name" value="I-set"/>
    <property type="match status" value="3"/>
</dbReference>
<name>Q4S6A5_TETNG</name>
<evidence type="ECO:0000256" key="9">
    <source>
        <dbReference type="ARBA" id="ARBA00023319"/>
    </source>
</evidence>
<organism evidence="15">
    <name type="scientific">Tetraodon nigroviridis</name>
    <name type="common">Spotted green pufferfish</name>
    <name type="synonym">Chelonodon nigroviridis</name>
    <dbReference type="NCBI Taxonomy" id="99883"/>
    <lineage>
        <taxon>Eukaryota</taxon>
        <taxon>Metazoa</taxon>
        <taxon>Chordata</taxon>
        <taxon>Craniata</taxon>
        <taxon>Vertebrata</taxon>
        <taxon>Euteleostomi</taxon>
        <taxon>Actinopterygii</taxon>
        <taxon>Neopterygii</taxon>
        <taxon>Teleostei</taxon>
        <taxon>Neoteleostei</taxon>
        <taxon>Acanthomorphata</taxon>
        <taxon>Eupercaria</taxon>
        <taxon>Tetraodontiformes</taxon>
        <taxon>Tetradontoidea</taxon>
        <taxon>Tetraodontidae</taxon>
        <taxon>Tetraodon</taxon>
    </lineage>
</organism>
<dbReference type="FunFam" id="2.60.120.200:FF:000076">
    <property type="entry name" value="basement membrane-specific heparan sulfate proteoglycan core protein-like"/>
    <property type="match status" value="1"/>
</dbReference>
<dbReference type="Gene3D" id="2.60.40.10">
    <property type="entry name" value="Immunoglobulins"/>
    <property type="match status" value="10"/>
</dbReference>
<dbReference type="InterPro" id="IPR013783">
    <property type="entry name" value="Ig-like_fold"/>
</dbReference>
<evidence type="ECO:0000256" key="2">
    <source>
        <dbReference type="ARBA" id="ARBA00022475"/>
    </source>
</evidence>
<protein>
    <submittedName>
        <fullName evidence="15">(spotted green pufferfish) hypothetical protein</fullName>
    </submittedName>
</protein>
<dbReference type="SUPFAM" id="SSF48726">
    <property type="entry name" value="Immunoglobulin"/>
    <property type="match status" value="10"/>
</dbReference>
<comment type="caution">
    <text evidence="15">The sequence shown here is derived from an EMBL/GenBank/DDBJ whole genome shotgun (WGS) entry which is preliminary data.</text>
</comment>
<feature type="region of interest" description="Disordered" evidence="11">
    <location>
        <begin position="1557"/>
        <end position="1590"/>
    </location>
</feature>
<dbReference type="InterPro" id="IPR051170">
    <property type="entry name" value="Neural/epithelial_adhesion"/>
</dbReference>
<feature type="disulfide bond" evidence="10">
    <location>
        <begin position="1197"/>
        <end position="1206"/>
    </location>
</feature>
<dbReference type="InterPro" id="IPR000742">
    <property type="entry name" value="EGF"/>
</dbReference>
<dbReference type="PANTHER" id="PTHR12231:SF267">
    <property type="entry name" value="BASEMENT MEMBRANE-SPECIFIC HEPARAN SULFATE PROTEOGLYCAN CORE PROTEIN"/>
    <property type="match status" value="1"/>
</dbReference>
<dbReference type="FunFam" id="2.60.40.10:FF:000032">
    <property type="entry name" value="palladin isoform X1"/>
    <property type="match status" value="1"/>
</dbReference>
<feature type="domain" description="Ig-like" evidence="14">
    <location>
        <begin position="839"/>
        <end position="921"/>
    </location>
</feature>
<feature type="domain" description="Ig-like" evidence="14">
    <location>
        <begin position="576"/>
        <end position="658"/>
    </location>
</feature>
<dbReference type="GO" id="GO:0043005">
    <property type="term" value="C:neuron projection"/>
    <property type="evidence" value="ECO:0007669"/>
    <property type="project" value="TreeGrafter"/>
</dbReference>
<dbReference type="PANTHER" id="PTHR12231">
    <property type="entry name" value="CTX-RELATED TYPE I TRANSMEMBRANE PROTEIN"/>
    <property type="match status" value="1"/>
</dbReference>
<dbReference type="EMBL" id="CAAE01014729">
    <property type="protein sequence ID" value="CAG03827.1"/>
    <property type="molecule type" value="Genomic_DNA"/>
</dbReference>
<feature type="domain" description="Ig-like" evidence="14">
    <location>
        <begin position="252"/>
        <end position="372"/>
    </location>
</feature>
<dbReference type="FunFam" id="2.60.120.200:FF:000072">
    <property type="entry name" value="basement membrane-specific heparan sulfate proteoglycan core protein-like"/>
    <property type="match status" value="1"/>
</dbReference>
<dbReference type="Gene3D" id="2.60.120.200">
    <property type="match status" value="3"/>
</dbReference>
<evidence type="ECO:0000259" key="14">
    <source>
        <dbReference type="PROSITE" id="PS50835"/>
    </source>
</evidence>
<dbReference type="GO" id="GO:0005509">
    <property type="term" value="F:calcium ion binding"/>
    <property type="evidence" value="ECO:0007669"/>
    <property type="project" value="InterPro"/>
</dbReference>
<dbReference type="PROSITE" id="PS50025">
    <property type="entry name" value="LAM_G_DOMAIN"/>
    <property type="match status" value="2"/>
</dbReference>
<dbReference type="Pfam" id="PF07974">
    <property type="entry name" value="EGF_2"/>
    <property type="match status" value="1"/>
</dbReference>
<keyword evidence="6" id="KW-0472">Membrane</keyword>
<feature type="domain" description="EGF-like" evidence="13">
    <location>
        <begin position="1414"/>
        <end position="1451"/>
    </location>
</feature>
<dbReference type="CDD" id="cd00096">
    <property type="entry name" value="Ig"/>
    <property type="match status" value="2"/>
</dbReference>
<feature type="domain" description="Laminin G" evidence="12">
    <location>
        <begin position="1213"/>
        <end position="1418"/>
    </location>
</feature>
<keyword evidence="2" id="KW-1003">Cell membrane</keyword>
<dbReference type="FunFam" id="2.60.40.10:FF:000005">
    <property type="entry name" value="Neuronal cell adhesion molecule"/>
    <property type="match status" value="1"/>
</dbReference>
<evidence type="ECO:0000256" key="10">
    <source>
        <dbReference type="PROSITE-ProRule" id="PRU00076"/>
    </source>
</evidence>
<dbReference type="Pfam" id="PF13927">
    <property type="entry name" value="Ig_3"/>
    <property type="match status" value="5"/>
</dbReference>
<evidence type="ECO:0000256" key="1">
    <source>
        <dbReference type="ARBA" id="ARBA00004236"/>
    </source>
</evidence>
<evidence type="ECO:0000256" key="5">
    <source>
        <dbReference type="ARBA" id="ARBA00022737"/>
    </source>
</evidence>
<feature type="domain" description="Ig-like" evidence="14">
    <location>
        <begin position="155"/>
        <end position="241"/>
    </location>
</feature>
<feature type="domain" description="EGF-like" evidence="13">
    <location>
        <begin position="1169"/>
        <end position="1207"/>
    </location>
</feature>
<evidence type="ECO:0000256" key="11">
    <source>
        <dbReference type="SAM" id="MobiDB-lite"/>
    </source>
</evidence>
<sequence>GPGSRMSPRAVIRGGVLTFAAVDAADEGEYTCKALNTHGEHVARVSLVVQKSGSGALGSQPQVQVSPQNIQVHEGDTLRMYCRATGSPTPRLSWLKNGGLLPAQARMDRTDIGTLLIPDVQLSDSGTYMCVGSNSIGSNSAPVKVTVLKADQSFPAVSIQPSTADIQEGQSLELNCVAPGNPPPKVSWWRASGLSSNHQVLGNQLRILSATAEDSGEYTCRVEGNHGNPSSGGHQATVSVSVTSSSSRLQSPIIAIEPHSAVVRVGETATFRCRIYSGAQPVRLEWKVANNQHLPGTKHFCTSAKFHYLYYLTLGLLNIIILKTPWLNFTADNVKVSRDGSVITIVNVRPENHGSYRCVASNPFGITHTVVSVIVKGKKAQEHVCAFTGVLRLWRRAPPSGRALQLFVYPQTLLWPSSPPLGPYGSGWVNPSTWNARHPESPAPLFHGTGWTVTILAARPEDSGTYVCTARSGDSSTETKVEVIVEGKPTASVPEPQMVVVEGRTATLRCHAHGFPAPVITWSKLRSPLPWRHKVVNSSLVLPSVGRQDSGEYICRASNRMGASQATIKLDVETLPYATLLPDNVAVRAGEVIRLQCLAHGTPPLTYTWTRLDGRLPSRAVVNGGDLQINLAAADDAGSYKCVASNSVGSSEVIAKVAVRSPLAVRVSPQVEVRAQGSAVEFTCSAAGGLDTTIEWLKEGGALPPNHHVKDGVLRIEDLEQSNEGVYICRASSSFGQAQDTARLTIQALPKVMINVRTSVQTVMIGNSVEFECQALGEPEPTVQWSKVGGSLPAHIMVKGGMLRIEQVTEVDAGQYRCTATNDVGSVQSQVVLNVQSLPQISALPEKKEVTVGSDAVLPCVASGYPAPEIRWSKLEGELPSKCLQEVNVLTVPRVAHEDSGTYVCTASNKQGKVEAFTRLQVHERVMPYFAQEPLSYLTLPTIRNAYKTFNIKVNFRPDNGDGMILYNGQKRTTGADFISLGLVGGRLEFRFDVGSGMATIRDPNPVKLGEFHTVELYRNHTLGYIVVDGGEPINGSSQGKFQGLDLNEELHVGGYPNYTLLAKTAGIKTGFVGCIRQLVIQGEEVIFKDLHRNSTGVSNCPTCKDRPCQVSSLHGGRCRCRLWSLLQPPESDFVGLLQNGGACEDSETSLYRCSCPRGFTGSNCQHHSSLHCHSEACGPDATCINRANGLGYDCRCHLGKFGNKCMEGELVTTPLFDGDQSYIAYPPLTNIHDDLRVELEFKPLERDGLMFFCGGKKMKVEDFVSISMVEGHVEFRYELGTGQAVLLSLEPVSLGQWHKVVAERNKRAGHLKVDQGPTQRIFSPGKAQGLNIHTPMYLGGVPNMDLLPKPANISQMFQGCVGEVRSLRARRRKSLLRHVGTLNCRSAQVSINNKKLDLSYSFTESRAIRTCVDGSPCDRRPCLNGGHCLSSAEYEYQCLCQDGFEGERCEVLKDVCQSNRQCQNGGICVEGLCVCLPAYTGPTCGEGRVPSVSRATWESAASEANDSPYQFEAHFHKDGYISLPKSVFPRRSSENTAEARTSSAWAFRTDTCSSATSWAAARPTSSPGRPSTMGGGTRSQPSGEAEAPEGNQGCLFLTAPVLCRTGKDGYVQIDGGAAVHGQSRGRSIMVNTKGSVYLGGAPDMVAMTGGKFSAGLSGCVRNLVLMNGGQPAQTVDLQAHAASGFNVQPCSS</sequence>
<feature type="domain" description="Ig-like" evidence="14">
    <location>
        <begin position="750"/>
        <end position="834"/>
    </location>
</feature>
<dbReference type="InterPro" id="IPR013098">
    <property type="entry name" value="Ig_I-set"/>
</dbReference>
<dbReference type="SUPFAM" id="SSF57196">
    <property type="entry name" value="EGF/Laminin"/>
    <property type="match status" value="2"/>
</dbReference>
<dbReference type="SMART" id="SM00408">
    <property type="entry name" value="IGc2"/>
    <property type="match status" value="9"/>
</dbReference>